<reference evidence="2" key="1">
    <citation type="submission" date="2012-02" db="EMBL/GenBank/DDBJ databases">
        <title>Complete genome sequence of Rickettsia parkeri strain Portsmouth.</title>
        <authorList>
            <person name="Johnson S.L."/>
            <person name="Munk A.C."/>
            <person name="Han S."/>
            <person name="Bruce D.C."/>
            <person name="Dasch G.A."/>
        </authorList>
    </citation>
    <scope>NUCLEOTIDE SEQUENCE [LARGE SCALE GENOMIC DNA]</scope>
    <source>
        <strain evidence="2">CA410</strain>
    </source>
</reference>
<sequence length="36" mass="4203">MRTILPNAYIAFTGTPILKDQKHTFRNLVNQFINIL</sequence>
<gene>
    <name evidence="1" type="ORF">RCA_01935</name>
</gene>
<dbReference type="EMBL" id="CP003304">
    <property type="protein sequence ID" value="AFB20962.1"/>
    <property type="molecule type" value="Genomic_DNA"/>
</dbReference>
<keyword evidence="2" id="KW-1185">Reference proteome</keyword>
<proteinExistence type="predicted"/>
<organism evidence="1 2">
    <name type="scientific">Rickettsia canadensis str. CA410</name>
    <dbReference type="NCBI Taxonomy" id="1105107"/>
    <lineage>
        <taxon>Bacteria</taxon>
        <taxon>Pseudomonadati</taxon>
        <taxon>Pseudomonadota</taxon>
        <taxon>Alphaproteobacteria</taxon>
        <taxon>Rickettsiales</taxon>
        <taxon>Rickettsiaceae</taxon>
        <taxon>Rickettsieae</taxon>
        <taxon>Rickettsia</taxon>
        <taxon>belli group</taxon>
    </lineage>
</organism>
<protein>
    <submittedName>
        <fullName evidence="1">Type I site-specific restriction-modification system, R (Restriction) subunit</fullName>
    </submittedName>
</protein>
<evidence type="ECO:0000313" key="1">
    <source>
        <dbReference type="EMBL" id="AFB20962.1"/>
    </source>
</evidence>
<evidence type="ECO:0000313" key="2">
    <source>
        <dbReference type="Proteomes" id="UP000007878"/>
    </source>
</evidence>
<name>A0ABN4A921_RICCA</name>
<accession>A0ABN4A921</accession>
<dbReference type="Proteomes" id="UP000007878">
    <property type="component" value="Chromosome"/>
</dbReference>